<dbReference type="GO" id="GO:0016602">
    <property type="term" value="C:CCAAT-binding factor complex"/>
    <property type="evidence" value="ECO:0007669"/>
    <property type="project" value="InterPro"/>
</dbReference>
<feature type="compositionally biased region" description="Polar residues" evidence="9">
    <location>
        <begin position="258"/>
        <end position="271"/>
    </location>
</feature>
<feature type="compositionally biased region" description="Low complexity" evidence="9">
    <location>
        <begin position="78"/>
        <end position="87"/>
    </location>
</feature>
<evidence type="ECO:0000256" key="2">
    <source>
        <dbReference type="ARBA" id="ARBA00023015"/>
    </source>
</evidence>
<evidence type="ECO:0000256" key="8">
    <source>
        <dbReference type="RuleBase" id="RU367155"/>
    </source>
</evidence>
<feature type="region of interest" description="Disordered" evidence="9">
    <location>
        <begin position="73"/>
        <end position="116"/>
    </location>
</feature>
<comment type="subcellular location">
    <subcellularLocation>
        <location evidence="1 8">Nucleus</location>
    </subcellularLocation>
</comment>
<evidence type="ECO:0000313" key="10">
    <source>
        <dbReference type="EMBL" id="MPA45177.1"/>
    </source>
</evidence>
<keyword evidence="5 8" id="KW-0804">Transcription</keyword>
<evidence type="ECO:0000256" key="4">
    <source>
        <dbReference type="ARBA" id="ARBA00023159"/>
    </source>
</evidence>
<comment type="similarity">
    <text evidence="8">Belongs to the NFYA/HAP2 subunit family.</text>
</comment>
<organism evidence="10">
    <name type="scientific">Davidia involucrata</name>
    <name type="common">Dove tree</name>
    <dbReference type="NCBI Taxonomy" id="16924"/>
    <lineage>
        <taxon>Eukaryota</taxon>
        <taxon>Viridiplantae</taxon>
        <taxon>Streptophyta</taxon>
        <taxon>Embryophyta</taxon>
        <taxon>Tracheophyta</taxon>
        <taxon>Spermatophyta</taxon>
        <taxon>Magnoliopsida</taxon>
        <taxon>eudicotyledons</taxon>
        <taxon>Gunneridae</taxon>
        <taxon>Pentapetalae</taxon>
        <taxon>asterids</taxon>
        <taxon>Cornales</taxon>
        <taxon>Nyssaceae</taxon>
        <taxon>Davidia</taxon>
    </lineage>
</organism>
<dbReference type="InterPro" id="IPR018362">
    <property type="entry name" value="CCAAT-binding_factor_CS"/>
</dbReference>
<keyword evidence="6 8" id="KW-0539">Nucleus</keyword>
<keyword evidence="4" id="KW-0010">Activator</keyword>
<accession>A0A5B6ZL37</accession>
<dbReference type="SMART" id="SM00521">
    <property type="entry name" value="CBF"/>
    <property type="match status" value="1"/>
</dbReference>
<evidence type="ECO:0000256" key="3">
    <source>
        <dbReference type="ARBA" id="ARBA00023125"/>
    </source>
</evidence>
<dbReference type="PROSITE" id="PS00686">
    <property type="entry name" value="NFYA_HAP2_1"/>
    <property type="match status" value="1"/>
</dbReference>
<dbReference type="Pfam" id="PF02045">
    <property type="entry name" value="CBFB_NFYA"/>
    <property type="match status" value="1"/>
</dbReference>
<protein>
    <recommendedName>
        <fullName evidence="8">Nuclear transcription factor Y subunit</fullName>
    </recommendedName>
</protein>
<comment type="subunit">
    <text evidence="7">Heterotrimeric transcription factor composed of three components, NF-YA, NF-YB and NF-YC. NF-YB and NF-YC must interact and dimerize for NF-YA association and DNA binding.</text>
</comment>
<dbReference type="GO" id="GO:0003677">
    <property type="term" value="F:DNA binding"/>
    <property type="evidence" value="ECO:0007669"/>
    <property type="project" value="UniProtKB-KW"/>
</dbReference>
<dbReference type="PANTHER" id="PTHR12632">
    <property type="entry name" value="TRANSCRIPTION FACTOR NF-Y ALPHA-RELATED"/>
    <property type="match status" value="1"/>
</dbReference>
<feature type="compositionally biased region" description="Polar residues" evidence="9">
    <location>
        <begin position="96"/>
        <end position="109"/>
    </location>
</feature>
<reference evidence="10" key="1">
    <citation type="submission" date="2019-08" db="EMBL/GenBank/DDBJ databases">
        <title>Reference gene set and small RNA set construction with multiple tissues from Davidia involucrata Baill.</title>
        <authorList>
            <person name="Yang H."/>
            <person name="Zhou C."/>
            <person name="Li G."/>
            <person name="Wang J."/>
            <person name="Gao P."/>
            <person name="Wang M."/>
            <person name="Wang R."/>
            <person name="Zhao Y."/>
        </authorList>
    </citation>
    <scope>NUCLEOTIDE SEQUENCE</scope>
    <source>
        <tissue evidence="10">Mixed with DoveR01_LX</tissue>
    </source>
</reference>
<feature type="region of interest" description="Disordered" evidence="9">
    <location>
        <begin position="252"/>
        <end position="274"/>
    </location>
</feature>
<dbReference type="AlphaFoldDB" id="A0A5B6ZL37"/>
<evidence type="ECO:0000256" key="7">
    <source>
        <dbReference type="ARBA" id="ARBA00025911"/>
    </source>
</evidence>
<gene>
    <name evidence="10" type="ORF">Din_014618</name>
</gene>
<dbReference type="GO" id="GO:0003700">
    <property type="term" value="F:DNA-binding transcription factor activity"/>
    <property type="evidence" value="ECO:0007669"/>
    <property type="project" value="UniProtKB-UniRule"/>
</dbReference>
<dbReference type="InterPro" id="IPR001289">
    <property type="entry name" value="NFYA"/>
</dbReference>
<evidence type="ECO:0000256" key="5">
    <source>
        <dbReference type="ARBA" id="ARBA00023163"/>
    </source>
</evidence>
<evidence type="ECO:0000256" key="6">
    <source>
        <dbReference type="ARBA" id="ARBA00023242"/>
    </source>
</evidence>
<dbReference type="PROSITE" id="PS51152">
    <property type="entry name" value="NFYA_HAP2_2"/>
    <property type="match status" value="1"/>
</dbReference>
<comment type="function">
    <text evidence="8">Component of the sequence-specific heterotrimeric transcription factor (NF-Y) which specifically recognizes a 5'-CCAAT-3' box motif found in the promoters of its target genes.</text>
</comment>
<name>A0A5B6ZL37_DAVIN</name>
<proteinExistence type="inferred from homology"/>
<dbReference type="EMBL" id="GHES01014618">
    <property type="protein sequence ID" value="MPA45177.1"/>
    <property type="molecule type" value="Transcribed_RNA"/>
</dbReference>
<keyword evidence="2 8" id="KW-0805">Transcription regulation</keyword>
<keyword evidence="3 8" id="KW-0238">DNA-binding</keyword>
<feature type="region of interest" description="Disordered" evidence="9">
    <location>
        <begin position="305"/>
        <end position="334"/>
    </location>
</feature>
<evidence type="ECO:0000256" key="1">
    <source>
        <dbReference type="ARBA" id="ARBA00004123"/>
    </source>
</evidence>
<evidence type="ECO:0000256" key="9">
    <source>
        <dbReference type="SAM" id="MobiDB-lite"/>
    </source>
</evidence>
<dbReference type="Gene3D" id="6.10.250.2430">
    <property type="match status" value="1"/>
</dbReference>
<sequence length="334" mass="37553">MAIQVQNFTKKNFEQSPIHSISHFAVNYPSWWNEQQFPLSLSKNFPQSLSKNLNLKMESPPQLCQEAKHLGLQLQDQESSPTQSTSQSHHEVTAMGGTNSQDQCISSESVPDESYGKHIEGQMKPVFFMGNPDLVINPSQVDISQTMTRIPYPYTDPYFSGLFTAYGPQAIIQPQMLGMAPARVPLPIDLAEDGPIYVNAKQYHGILRRRQTRAKLEAQNKLVKTRRPYLHKSRHLHALNRVRGSGGRFLGTKKLQHPEQTPTSSSHCPSNSERKGDMFEIHQSETGTSITNSDVLFQHQDRRFSGISPHMGFPVQGTGGLMRNGTQHRAPVVR</sequence>
<dbReference type="PRINTS" id="PR00616">
    <property type="entry name" value="CCAATSUBUNTB"/>
</dbReference>